<dbReference type="AlphaFoldDB" id="A0A9N9EPK5"/>
<evidence type="ECO:0000313" key="2">
    <source>
        <dbReference type="Proteomes" id="UP000789342"/>
    </source>
</evidence>
<dbReference type="OrthoDB" id="249612at2759"/>
<protein>
    <submittedName>
        <fullName evidence="1">4928_t:CDS:1</fullName>
    </submittedName>
</protein>
<reference evidence="1" key="1">
    <citation type="submission" date="2021-06" db="EMBL/GenBank/DDBJ databases">
        <authorList>
            <person name="Kallberg Y."/>
            <person name="Tangrot J."/>
            <person name="Rosling A."/>
        </authorList>
    </citation>
    <scope>NUCLEOTIDE SEQUENCE</scope>
    <source>
        <strain evidence="1">CL551</strain>
    </source>
</reference>
<sequence length="74" mass="8986">DIELDKKKLKKALENEDRRYKLNEPELDDRKRPYNNAFMSKNKIDSEVTEEELEAYRLKKQSYEDPMANYVDNE</sequence>
<accession>A0A9N9EPK5</accession>
<dbReference type="Proteomes" id="UP000789342">
    <property type="component" value="Unassembled WGS sequence"/>
</dbReference>
<dbReference type="EMBL" id="CAJVPV010014590">
    <property type="protein sequence ID" value="CAG8685739.1"/>
    <property type="molecule type" value="Genomic_DNA"/>
</dbReference>
<organism evidence="1 2">
    <name type="scientific">Acaulospora morrowiae</name>
    <dbReference type="NCBI Taxonomy" id="94023"/>
    <lineage>
        <taxon>Eukaryota</taxon>
        <taxon>Fungi</taxon>
        <taxon>Fungi incertae sedis</taxon>
        <taxon>Mucoromycota</taxon>
        <taxon>Glomeromycotina</taxon>
        <taxon>Glomeromycetes</taxon>
        <taxon>Diversisporales</taxon>
        <taxon>Acaulosporaceae</taxon>
        <taxon>Acaulospora</taxon>
    </lineage>
</organism>
<feature type="non-terminal residue" evidence="1">
    <location>
        <position position="74"/>
    </location>
</feature>
<evidence type="ECO:0000313" key="1">
    <source>
        <dbReference type="EMBL" id="CAG8685739.1"/>
    </source>
</evidence>
<comment type="caution">
    <text evidence="1">The sequence shown here is derived from an EMBL/GenBank/DDBJ whole genome shotgun (WGS) entry which is preliminary data.</text>
</comment>
<gene>
    <name evidence="1" type="ORF">AMORRO_LOCUS11456</name>
</gene>
<keyword evidence="2" id="KW-1185">Reference proteome</keyword>
<proteinExistence type="predicted"/>
<name>A0A9N9EPK5_9GLOM</name>